<dbReference type="HOGENOM" id="CLU_2609891_0_0_1"/>
<dbReference type="Proteomes" id="UP000006038">
    <property type="component" value="Chromosome 8"/>
</dbReference>
<evidence type="ECO:0000256" key="1">
    <source>
        <dbReference type="SAM" id="MobiDB-lite"/>
    </source>
</evidence>
<evidence type="ECO:0000313" key="3">
    <source>
        <dbReference type="Proteomes" id="UP000006038"/>
    </source>
</evidence>
<evidence type="ECO:0000313" key="2">
    <source>
        <dbReference type="EnsemblPlants" id="OB08G11760.1"/>
    </source>
</evidence>
<keyword evidence="3" id="KW-1185">Reference proteome</keyword>
<sequence>MLQSGGQLPALPAKMPVPMYTSPAISVEGLFASSVGLSSSSATQSSSTASGYGTHTSASSDTSSSAGLKDSSSLLRHQY</sequence>
<dbReference type="AlphaFoldDB" id="J3MPZ7"/>
<proteinExistence type="predicted"/>
<protein>
    <submittedName>
        <fullName evidence="2">Uncharacterized protein</fullName>
    </submittedName>
</protein>
<accession>J3MPZ7</accession>
<organism evidence="2">
    <name type="scientific">Oryza brachyantha</name>
    <name type="common">malo sina</name>
    <dbReference type="NCBI Taxonomy" id="4533"/>
    <lineage>
        <taxon>Eukaryota</taxon>
        <taxon>Viridiplantae</taxon>
        <taxon>Streptophyta</taxon>
        <taxon>Embryophyta</taxon>
        <taxon>Tracheophyta</taxon>
        <taxon>Spermatophyta</taxon>
        <taxon>Magnoliopsida</taxon>
        <taxon>Liliopsida</taxon>
        <taxon>Poales</taxon>
        <taxon>Poaceae</taxon>
        <taxon>BOP clade</taxon>
        <taxon>Oryzoideae</taxon>
        <taxon>Oryzeae</taxon>
        <taxon>Oryzinae</taxon>
        <taxon>Oryza</taxon>
    </lineage>
</organism>
<reference evidence="2" key="2">
    <citation type="submission" date="2013-04" db="UniProtKB">
        <authorList>
            <consortium name="EnsemblPlants"/>
        </authorList>
    </citation>
    <scope>IDENTIFICATION</scope>
</reference>
<dbReference type="Gramene" id="OB08G11760.1">
    <property type="protein sequence ID" value="OB08G11760.1"/>
    <property type="gene ID" value="OB08G11760"/>
</dbReference>
<reference evidence="2" key="1">
    <citation type="journal article" date="2013" name="Nat. Commun.">
        <title>Whole-genome sequencing of Oryza brachyantha reveals mechanisms underlying Oryza genome evolution.</title>
        <authorList>
            <person name="Chen J."/>
            <person name="Huang Q."/>
            <person name="Gao D."/>
            <person name="Wang J."/>
            <person name="Lang Y."/>
            <person name="Liu T."/>
            <person name="Li B."/>
            <person name="Bai Z."/>
            <person name="Luis Goicoechea J."/>
            <person name="Liang C."/>
            <person name="Chen C."/>
            <person name="Zhang W."/>
            <person name="Sun S."/>
            <person name="Liao Y."/>
            <person name="Zhang X."/>
            <person name="Yang L."/>
            <person name="Song C."/>
            <person name="Wang M."/>
            <person name="Shi J."/>
            <person name="Liu G."/>
            <person name="Liu J."/>
            <person name="Zhou H."/>
            <person name="Zhou W."/>
            <person name="Yu Q."/>
            <person name="An N."/>
            <person name="Chen Y."/>
            <person name="Cai Q."/>
            <person name="Wang B."/>
            <person name="Liu B."/>
            <person name="Min J."/>
            <person name="Huang Y."/>
            <person name="Wu H."/>
            <person name="Li Z."/>
            <person name="Zhang Y."/>
            <person name="Yin Y."/>
            <person name="Song W."/>
            <person name="Jiang J."/>
            <person name="Jackson S.A."/>
            <person name="Wing R.A."/>
            <person name="Wang J."/>
            <person name="Chen M."/>
        </authorList>
    </citation>
    <scope>NUCLEOTIDE SEQUENCE [LARGE SCALE GENOMIC DNA]</scope>
    <source>
        <strain evidence="2">cv. IRGC 101232</strain>
    </source>
</reference>
<dbReference type="EnsemblPlants" id="OB08G11760.1">
    <property type="protein sequence ID" value="OB08G11760.1"/>
    <property type="gene ID" value="OB08G11760"/>
</dbReference>
<feature type="region of interest" description="Disordered" evidence="1">
    <location>
        <begin position="38"/>
        <end position="79"/>
    </location>
</feature>
<name>J3MPZ7_ORYBR</name>